<evidence type="ECO:0000256" key="1">
    <source>
        <dbReference type="SAM" id="Phobius"/>
    </source>
</evidence>
<feature type="transmembrane region" description="Helical" evidence="1">
    <location>
        <begin position="321"/>
        <end position="339"/>
    </location>
</feature>
<feature type="transmembrane region" description="Helical" evidence="1">
    <location>
        <begin position="398"/>
        <end position="423"/>
    </location>
</feature>
<dbReference type="EMBL" id="QZKU01000002">
    <property type="protein sequence ID" value="RJP26855.1"/>
    <property type="molecule type" value="Genomic_DNA"/>
</dbReference>
<feature type="transmembrane region" description="Helical" evidence="1">
    <location>
        <begin position="351"/>
        <end position="378"/>
    </location>
</feature>
<keyword evidence="1" id="KW-0812">Transmembrane</keyword>
<proteinExistence type="predicted"/>
<organism evidence="2 3">
    <name type="scientific">Abyssobacteria bacterium (strain SURF_5)</name>
    <dbReference type="NCBI Taxonomy" id="2093360"/>
    <lineage>
        <taxon>Bacteria</taxon>
        <taxon>Pseudomonadati</taxon>
        <taxon>Candidatus Hydrogenedentota</taxon>
        <taxon>Candidatus Abyssobacteria</taxon>
    </lineage>
</organism>
<feature type="transmembrane region" description="Helical" evidence="1">
    <location>
        <begin position="132"/>
        <end position="150"/>
    </location>
</feature>
<feature type="transmembrane region" description="Helical" evidence="1">
    <location>
        <begin position="170"/>
        <end position="189"/>
    </location>
</feature>
<feature type="transmembrane region" description="Helical" evidence="1">
    <location>
        <begin position="227"/>
        <end position="252"/>
    </location>
</feature>
<protein>
    <submittedName>
        <fullName evidence="2">Uncharacterized protein</fullName>
    </submittedName>
</protein>
<reference evidence="2 3" key="1">
    <citation type="journal article" date="2017" name="ISME J.">
        <title>Energy and carbon metabolisms in a deep terrestrial subsurface fluid microbial community.</title>
        <authorList>
            <person name="Momper L."/>
            <person name="Jungbluth S.P."/>
            <person name="Lee M.D."/>
            <person name="Amend J.P."/>
        </authorList>
    </citation>
    <scope>NUCLEOTIDE SEQUENCE [LARGE SCALE GENOMIC DNA]</scope>
    <source>
        <strain evidence="2">SURF_5</strain>
    </source>
</reference>
<keyword evidence="1" id="KW-0472">Membrane</keyword>
<feature type="transmembrane region" description="Helical" evidence="1">
    <location>
        <begin position="259"/>
        <end position="280"/>
    </location>
</feature>
<comment type="caution">
    <text evidence="2">The sequence shown here is derived from an EMBL/GenBank/DDBJ whole genome shotgun (WGS) entry which is preliminary data.</text>
</comment>
<dbReference type="AlphaFoldDB" id="A0A3A4P7K2"/>
<evidence type="ECO:0000313" key="2">
    <source>
        <dbReference type="EMBL" id="RJP26855.1"/>
    </source>
</evidence>
<name>A0A3A4P7K2_ABYX5</name>
<keyword evidence="1" id="KW-1133">Transmembrane helix</keyword>
<accession>A0A3A4P7K2</accession>
<sequence>MARLPVLFNILLLTTVLIPPAVFIIKNRVPRYAVAAQYCLSGLVTGLSGILAARYITVSFRVLRRVFENGHVTAFDLIGNFTATASLQGPYVRGGVLNTTPGLSLPPVFAFFSLLMRIFGDEYAVFEARYRTMLILCGLLTLGCLVIYTLRHTSGGESPLPSGKANVNRPTSFAGAWGAAAIVLLVFVLAAYRDWLAGNTALIVTLLVLVQIMLADWDSKISPYLQGFLICAAFILKPNIILVPLFFVVFSFRQRKYEYLAGLIGGCAVFFFLSLLSPIIELSNYRTFVFETSRTIQTLQLGNTGNLSLERIGLLQPVGGLISKMLLLLMAAVIVFFAGRSDDLVRQEIPCLLATVIPWPIFWSIYLSWVAVAVWIWILMKLKEGEGVYLETLSALLLSWYGIMYPNPLAANLILLFLLLLFFKKPIGKYVPRLVSFNPKIS</sequence>
<gene>
    <name evidence="2" type="ORF">C4520_00090</name>
</gene>
<feature type="transmembrane region" description="Helical" evidence="1">
    <location>
        <begin position="196"/>
        <end position="215"/>
    </location>
</feature>
<feature type="transmembrane region" description="Helical" evidence="1">
    <location>
        <begin position="6"/>
        <end position="25"/>
    </location>
</feature>
<evidence type="ECO:0000313" key="3">
    <source>
        <dbReference type="Proteomes" id="UP000265882"/>
    </source>
</evidence>
<feature type="transmembrane region" description="Helical" evidence="1">
    <location>
        <begin position="32"/>
        <end position="56"/>
    </location>
</feature>
<dbReference type="Proteomes" id="UP000265882">
    <property type="component" value="Unassembled WGS sequence"/>
</dbReference>